<dbReference type="Proteomes" id="UP000620124">
    <property type="component" value="Unassembled WGS sequence"/>
</dbReference>
<gene>
    <name evidence="6" type="ORF">MVEN_01765800</name>
</gene>
<dbReference type="GO" id="GO:0008270">
    <property type="term" value="F:zinc ion binding"/>
    <property type="evidence" value="ECO:0007669"/>
    <property type="project" value="UniProtKB-KW"/>
</dbReference>
<evidence type="ECO:0000313" key="6">
    <source>
        <dbReference type="EMBL" id="KAF7343335.1"/>
    </source>
</evidence>
<reference evidence="6" key="1">
    <citation type="submission" date="2020-05" db="EMBL/GenBank/DDBJ databases">
        <title>Mycena genomes resolve the evolution of fungal bioluminescence.</title>
        <authorList>
            <person name="Tsai I.J."/>
        </authorList>
    </citation>
    <scope>NUCLEOTIDE SEQUENCE</scope>
    <source>
        <strain evidence="6">CCC161011</strain>
    </source>
</reference>
<keyword evidence="7" id="KW-1185">Reference proteome</keyword>
<keyword evidence="1" id="KW-0479">Metal-binding</keyword>
<evidence type="ECO:0000256" key="4">
    <source>
        <dbReference type="PROSITE-ProRule" id="PRU00134"/>
    </source>
</evidence>
<name>A0A8H6XKK5_9AGAR</name>
<dbReference type="EMBL" id="JACAZI010000016">
    <property type="protein sequence ID" value="KAF7343335.1"/>
    <property type="molecule type" value="Genomic_DNA"/>
</dbReference>
<dbReference type="OrthoDB" id="341421at2759"/>
<evidence type="ECO:0000259" key="5">
    <source>
        <dbReference type="PROSITE" id="PS50865"/>
    </source>
</evidence>
<evidence type="ECO:0000313" key="7">
    <source>
        <dbReference type="Proteomes" id="UP000620124"/>
    </source>
</evidence>
<organism evidence="6 7">
    <name type="scientific">Mycena venus</name>
    <dbReference type="NCBI Taxonomy" id="2733690"/>
    <lineage>
        <taxon>Eukaryota</taxon>
        <taxon>Fungi</taxon>
        <taxon>Dikarya</taxon>
        <taxon>Basidiomycota</taxon>
        <taxon>Agaricomycotina</taxon>
        <taxon>Agaricomycetes</taxon>
        <taxon>Agaricomycetidae</taxon>
        <taxon>Agaricales</taxon>
        <taxon>Marasmiineae</taxon>
        <taxon>Mycenaceae</taxon>
        <taxon>Mycena</taxon>
    </lineage>
</organism>
<proteinExistence type="predicted"/>
<comment type="caution">
    <text evidence="6">The sequence shown here is derived from an EMBL/GenBank/DDBJ whole genome shotgun (WGS) entry which is preliminary data.</text>
</comment>
<feature type="domain" description="MYND-type" evidence="5">
    <location>
        <begin position="30"/>
        <end position="71"/>
    </location>
</feature>
<evidence type="ECO:0000256" key="1">
    <source>
        <dbReference type="ARBA" id="ARBA00022723"/>
    </source>
</evidence>
<dbReference type="PROSITE" id="PS50865">
    <property type="entry name" value="ZF_MYND_2"/>
    <property type="match status" value="1"/>
</dbReference>
<dbReference type="Pfam" id="PF01753">
    <property type="entry name" value="zf-MYND"/>
    <property type="match status" value="1"/>
</dbReference>
<accession>A0A8H6XKK5</accession>
<dbReference type="PROSITE" id="PS01360">
    <property type="entry name" value="ZF_MYND_1"/>
    <property type="match status" value="1"/>
</dbReference>
<dbReference type="Gene3D" id="6.10.140.2220">
    <property type="match status" value="1"/>
</dbReference>
<dbReference type="InterPro" id="IPR002893">
    <property type="entry name" value="Znf_MYND"/>
</dbReference>
<protein>
    <submittedName>
        <fullName evidence="6">MYND-type domain-containing protein</fullName>
    </submittedName>
</protein>
<keyword evidence="2 4" id="KW-0863">Zinc-finger</keyword>
<dbReference type="SUPFAM" id="SSF144232">
    <property type="entry name" value="HIT/MYND zinc finger-like"/>
    <property type="match status" value="1"/>
</dbReference>
<keyword evidence="3" id="KW-0862">Zinc</keyword>
<evidence type="ECO:0000256" key="3">
    <source>
        <dbReference type="ARBA" id="ARBA00022833"/>
    </source>
</evidence>
<evidence type="ECO:0000256" key="2">
    <source>
        <dbReference type="ARBA" id="ARBA00022771"/>
    </source>
</evidence>
<dbReference type="AlphaFoldDB" id="A0A8H6XKK5"/>
<sequence>MPYETLPTAQQAIDEEYLRVAKVAPKAYVCSNCSSIAPTNMVLKLCATCKLTRYCSKECQKIHWKQHKFSCRLGAGDVERNVPEEYRAQKFAEHLTHIPWLMILIDIYAVVAMGLDVDISNATRSCLCARITVKPVPASSPGRAPSKPMVMLQFERFEVRPVSVLTGTMRDALAKQRALSGTDTPPPVLLYFSSDGDNFLFTPHPLTAPLIRHAAMRPVFDDGDPITEEKVVAELNGFIRLDTKNLCKLRGPLVKS</sequence>